<evidence type="ECO:0000313" key="2">
    <source>
        <dbReference type="Proteomes" id="UP000223968"/>
    </source>
</evidence>
<accession>A0A2B7XXM8</accession>
<dbReference type="AlphaFoldDB" id="A0A2B7XXM8"/>
<sequence>MNNTVGYPVRQVHVIKRESWTLSYKITTPDETSILYTVQTSNGHPEVTVIRHLTPVPNNSQQASSTSRLSGQFSLSSLLRAHSQQQGDSQYSNDYVVGTARFHSLSSKIDVNLSTNHAFQMKRPDPFSSTRRFESLTPLGTLEWRSDGGALGSLITSNLKLVDGTGRTVAKYEKGSGLVSRGSSTITMLVPELDGFLDIVIMSCMATIEYRRVENKAASEAVGGV</sequence>
<evidence type="ECO:0000313" key="1">
    <source>
        <dbReference type="EMBL" id="PGH13237.1"/>
    </source>
</evidence>
<keyword evidence="2" id="KW-1185">Reference proteome</keyword>
<protein>
    <submittedName>
        <fullName evidence="1">Uncharacterized protein</fullName>
    </submittedName>
</protein>
<reference evidence="1 2" key="1">
    <citation type="submission" date="2017-10" db="EMBL/GenBank/DDBJ databases">
        <title>Comparative genomics in systemic dimorphic fungi from Ajellomycetaceae.</title>
        <authorList>
            <person name="Munoz J.F."/>
            <person name="Mcewen J.G."/>
            <person name="Clay O.K."/>
            <person name="Cuomo C.A."/>
        </authorList>
    </citation>
    <scope>NUCLEOTIDE SEQUENCE [LARGE SCALE GENOMIC DNA]</scope>
    <source>
        <strain evidence="1 2">UAMH5409</strain>
    </source>
</reference>
<organism evidence="1 2">
    <name type="scientific">Helicocarpus griseus UAMH5409</name>
    <dbReference type="NCBI Taxonomy" id="1447875"/>
    <lineage>
        <taxon>Eukaryota</taxon>
        <taxon>Fungi</taxon>
        <taxon>Dikarya</taxon>
        <taxon>Ascomycota</taxon>
        <taxon>Pezizomycotina</taxon>
        <taxon>Eurotiomycetes</taxon>
        <taxon>Eurotiomycetidae</taxon>
        <taxon>Onygenales</taxon>
        <taxon>Ajellomycetaceae</taxon>
        <taxon>Helicocarpus</taxon>
    </lineage>
</organism>
<dbReference type="OrthoDB" id="4725912at2759"/>
<dbReference type="EMBL" id="PDNB01000048">
    <property type="protein sequence ID" value="PGH13237.1"/>
    <property type="molecule type" value="Genomic_DNA"/>
</dbReference>
<proteinExistence type="predicted"/>
<gene>
    <name evidence="1" type="ORF">AJ79_03796</name>
</gene>
<name>A0A2B7XXM8_9EURO</name>
<comment type="caution">
    <text evidence="1">The sequence shown here is derived from an EMBL/GenBank/DDBJ whole genome shotgun (WGS) entry which is preliminary data.</text>
</comment>
<dbReference type="Proteomes" id="UP000223968">
    <property type="component" value="Unassembled WGS sequence"/>
</dbReference>